<dbReference type="Pfam" id="PF16589">
    <property type="entry name" value="BRCT_2"/>
    <property type="match status" value="1"/>
</dbReference>
<feature type="domain" description="BRCT" evidence="6">
    <location>
        <begin position="375"/>
        <end position="471"/>
    </location>
</feature>
<comment type="subunit">
    <text evidence="4">Component of the NOP7 complex, composed of ERB1, NOP7 and YTM1. Within the NOP7 complex ERB1 appears to interact directly with NOP7 and YTM1. The NOP7 complex also associates with the 66S pre-ribosome.</text>
</comment>
<keyword evidence="2 4" id="KW-0698">rRNA processing</keyword>
<evidence type="ECO:0000256" key="1">
    <source>
        <dbReference type="ARBA" id="ARBA00022517"/>
    </source>
</evidence>
<dbReference type="HAMAP" id="MF_03028">
    <property type="entry name" value="Pescadillo"/>
    <property type="match status" value="1"/>
</dbReference>
<evidence type="ECO:0000259" key="6">
    <source>
        <dbReference type="PROSITE" id="PS50172"/>
    </source>
</evidence>
<dbReference type="PROSITE" id="PS50172">
    <property type="entry name" value="BRCT"/>
    <property type="match status" value="1"/>
</dbReference>
<feature type="region of interest" description="Disordered" evidence="5">
    <location>
        <begin position="615"/>
        <end position="655"/>
    </location>
</feature>
<comment type="similarity">
    <text evidence="4">Belongs to the pescadillo family.</text>
</comment>
<reference evidence="7" key="1">
    <citation type="submission" date="2021-03" db="EMBL/GenBank/DDBJ databases">
        <title>Draft genome sequence of rust myrtle Austropuccinia psidii MF-1, a brazilian biotype.</title>
        <authorList>
            <person name="Quecine M.C."/>
            <person name="Pachon D.M.R."/>
            <person name="Bonatelli M.L."/>
            <person name="Correr F.H."/>
            <person name="Franceschini L.M."/>
            <person name="Leite T.F."/>
            <person name="Margarido G.R.A."/>
            <person name="Almeida C.A."/>
            <person name="Ferrarezi J.A."/>
            <person name="Labate C.A."/>
        </authorList>
    </citation>
    <scope>NUCLEOTIDE SEQUENCE</scope>
    <source>
        <strain evidence="7">MF-1</strain>
    </source>
</reference>
<dbReference type="Proteomes" id="UP000765509">
    <property type="component" value="Unassembled WGS sequence"/>
</dbReference>
<feature type="compositionally biased region" description="Acidic residues" evidence="5">
    <location>
        <begin position="509"/>
        <end position="523"/>
    </location>
</feature>
<evidence type="ECO:0000256" key="3">
    <source>
        <dbReference type="ARBA" id="ARBA00023242"/>
    </source>
</evidence>
<dbReference type="OrthoDB" id="10264910at2759"/>
<organism evidence="7 8">
    <name type="scientific">Austropuccinia psidii MF-1</name>
    <dbReference type="NCBI Taxonomy" id="1389203"/>
    <lineage>
        <taxon>Eukaryota</taxon>
        <taxon>Fungi</taxon>
        <taxon>Dikarya</taxon>
        <taxon>Basidiomycota</taxon>
        <taxon>Pucciniomycotina</taxon>
        <taxon>Pucciniomycetes</taxon>
        <taxon>Pucciniales</taxon>
        <taxon>Sphaerophragmiaceae</taxon>
        <taxon>Austropuccinia</taxon>
    </lineage>
</organism>
<dbReference type="InterPro" id="IPR010613">
    <property type="entry name" value="PES"/>
</dbReference>
<feature type="region of interest" description="Disordered" evidence="5">
    <location>
        <begin position="349"/>
        <end position="375"/>
    </location>
</feature>
<dbReference type="Pfam" id="PF06732">
    <property type="entry name" value="Pescadillo_N"/>
    <property type="match status" value="1"/>
</dbReference>
<dbReference type="GO" id="GO:0003723">
    <property type="term" value="F:RNA binding"/>
    <property type="evidence" value="ECO:0007669"/>
    <property type="project" value="TreeGrafter"/>
</dbReference>
<feature type="region of interest" description="Disordered" evidence="5">
    <location>
        <begin position="35"/>
        <end position="60"/>
    </location>
</feature>
<feature type="region of interest" description="Disordered" evidence="5">
    <location>
        <begin position="493"/>
        <end position="541"/>
    </location>
</feature>
<dbReference type="EMBL" id="AVOT02007553">
    <property type="protein sequence ID" value="MBW0484141.1"/>
    <property type="molecule type" value="Genomic_DNA"/>
</dbReference>
<dbReference type="CDD" id="cd17709">
    <property type="entry name" value="BRCT_pescadillo_like"/>
    <property type="match status" value="1"/>
</dbReference>
<dbReference type="SUPFAM" id="SSF52113">
    <property type="entry name" value="BRCT domain"/>
    <property type="match status" value="1"/>
</dbReference>
<dbReference type="PANTHER" id="PTHR12221">
    <property type="entry name" value="PESCADILLO - RELATED"/>
    <property type="match status" value="1"/>
</dbReference>
<keyword evidence="8" id="KW-1185">Reference proteome</keyword>
<keyword evidence="1 4" id="KW-0690">Ribosome biogenesis</keyword>
<dbReference type="GO" id="GO:0043021">
    <property type="term" value="F:ribonucleoprotein complex binding"/>
    <property type="evidence" value="ECO:0007669"/>
    <property type="project" value="UniProtKB-UniRule"/>
</dbReference>
<dbReference type="AlphaFoldDB" id="A0A9Q3CFI9"/>
<gene>
    <name evidence="4" type="primary">NOP7</name>
    <name evidence="7" type="ORF">O181_023856</name>
</gene>
<dbReference type="GO" id="GO:0070545">
    <property type="term" value="C:PeBoW complex"/>
    <property type="evidence" value="ECO:0007669"/>
    <property type="project" value="TreeGrafter"/>
</dbReference>
<evidence type="ECO:0000313" key="7">
    <source>
        <dbReference type="EMBL" id="MBW0484141.1"/>
    </source>
</evidence>
<evidence type="ECO:0000313" key="8">
    <source>
        <dbReference type="Proteomes" id="UP000765509"/>
    </source>
</evidence>
<dbReference type="GO" id="GO:0005654">
    <property type="term" value="C:nucleoplasm"/>
    <property type="evidence" value="ECO:0007669"/>
    <property type="project" value="UniProtKB-SubCell"/>
</dbReference>
<dbReference type="InterPro" id="IPR001357">
    <property type="entry name" value="BRCT_dom"/>
</dbReference>
<feature type="compositionally biased region" description="Pro residues" evidence="5">
    <location>
        <begin position="532"/>
        <end position="541"/>
    </location>
</feature>
<protein>
    <recommendedName>
        <fullName evidence="4">Pescadillo homolog</fullName>
    </recommendedName>
    <alternativeName>
        <fullName evidence="4">Nucleolar protein 7 homolog</fullName>
    </alternativeName>
</protein>
<sequence>MHTTDMHFEKKACRPPYLGGSEPFVKAIPEPTWCRNMTKTPNNPKTAKPGLKKKKGTTGAARNYVTRNQALKKLQCTLSDFRRLCILKGIYPREPRNRKKANRGSTAPASFYYAKDITYLLHEPVLHKLREHKAFAKKLSRALGRKEDGLAKNLDASHEGYRIDHIIKERYPVFADTLRDLDDALSLVFLFAGLPSTSLVSPKVIANCARLAAEWQIYVMKSKSLKYVFLSIKGIYYQAEVEGQRITWLIPYAFTQNVPPDVDFRIMLTFLELYQTLLGFVFYRLFQTINLIYPPKLDLTLDEAGAGLGALVLEKSNQTLIADQDSTSDQAGVNRTVKNVRNQIKSLISSQPAPPEEIDEGPVDTGPITENQSDDDGGLFKAYMFFLSREVTRPMLEFVIKCSGGQVGWDPTLGAGSPFLESDSRITHHVVDRPCLPTSMSALPQRAFVQPQWVVDSVNQSKLLPTEEYGPGKILPPHLSPFVDDEEVRRQGGYVPQESQPANARDEATINDEEEEDEDSEVDEAQKLPEAPTTPAPPAPARPALLAAIADPNNDDLVHAAEIEAEEHGISHDQFQQDLKLGKHHNKASQAIKANELENDAPLAEMMLTGKQKKLYRKMNYTKQKRAEERRKLESKKKSLVKGNSHKKNKKEIIS</sequence>
<dbReference type="PANTHER" id="PTHR12221:SF6">
    <property type="entry name" value="PESCADILLO HOMOLOG"/>
    <property type="match status" value="1"/>
</dbReference>
<dbReference type="GO" id="GO:0000466">
    <property type="term" value="P:maturation of 5.8S rRNA from tricistronic rRNA transcript (SSU-rRNA, 5.8S rRNA, LSU-rRNA)"/>
    <property type="evidence" value="ECO:0007669"/>
    <property type="project" value="UniProtKB-UniRule"/>
</dbReference>
<keyword evidence="3 4" id="KW-0539">Nucleus</keyword>
<comment type="function">
    <text evidence="4">Component of the NOP7 complex, which is required for maturation of the 25S and 5.8S ribosomal RNAs and formation of the 60S ribosome.</text>
</comment>
<comment type="caution">
    <text evidence="7">The sequence shown here is derived from an EMBL/GenBank/DDBJ whole genome shotgun (WGS) entry which is preliminary data.</text>
</comment>
<evidence type="ECO:0000256" key="2">
    <source>
        <dbReference type="ARBA" id="ARBA00022552"/>
    </source>
</evidence>
<dbReference type="GO" id="GO:0030687">
    <property type="term" value="C:preribosome, large subunit precursor"/>
    <property type="evidence" value="ECO:0007669"/>
    <property type="project" value="UniProtKB-UniRule"/>
</dbReference>
<dbReference type="GO" id="GO:0000463">
    <property type="term" value="P:maturation of LSU-rRNA from tricistronic rRNA transcript (SSU-rRNA, 5.8S rRNA, LSU-rRNA)"/>
    <property type="evidence" value="ECO:0007669"/>
    <property type="project" value="UniProtKB-UniRule"/>
</dbReference>
<dbReference type="Gene3D" id="3.40.50.10190">
    <property type="entry name" value="BRCT domain"/>
    <property type="match status" value="1"/>
</dbReference>
<dbReference type="InterPro" id="IPR036420">
    <property type="entry name" value="BRCT_dom_sf"/>
</dbReference>
<evidence type="ECO:0000256" key="5">
    <source>
        <dbReference type="SAM" id="MobiDB-lite"/>
    </source>
</evidence>
<comment type="subcellular location">
    <subcellularLocation>
        <location evidence="4">Nucleus</location>
        <location evidence="4">Nucleolus</location>
    </subcellularLocation>
    <subcellularLocation>
        <location evidence="4">Nucleus</location>
        <location evidence="4">Nucleoplasm</location>
    </subcellularLocation>
</comment>
<feature type="compositionally biased region" description="Basic residues" evidence="5">
    <location>
        <begin position="633"/>
        <end position="655"/>
    </location>
</feature>
<proteinExistence type="inferred from homology"/>
<evidence type="ECO:0000256" key="4">
    <source>
        <dbReference type="HAMAP-Rule" id="MF_03028"/>
    </source>
</evidence>
<name>A0A9Q3CFI9_9BASI</name>
<accession>A0A9Q3CFI9</accession>